<gene>
    <name evidence="1" type="ORF">OXX778_LOCUS22346</name>
</gene>
<sequence length="173" mass="20158">MNKIWDIDGFIFRHPFTCLIAGPTQSGKTYFVRNILKSLHLMIDKKINRIIYCYSAYQPFFESLKTFNIEFVEGIPNLDDINASDSNLIILDDLLKECQDNSIIQNLFTVDSHHKNLSVFLLSQNLFPQGKCSRPISLNCHYIVVFNNPTNRSQIYSLARQMFPQKVFYSKHI</sequence>
<proteinExistence type="predicted"/>
<evidence type="ECO:0000313" key="1">
    <source>
        <dbReference type="EMBL" id="CAF1128082.1"/>
    </source>
</evidence>
<dbReference type="EMBL" id="CAJNOC010009364">
    <property type="protein sequence ID" value="CAF1128082.1"/>
    <property type="molecule type" value="Genomic_DNA"/>
</dbReference>
<dbReference type="SUPFAM" id="SSF52540">
    <property type="entry name" value="P-loop containing nucleoside triphosphate hydrolases"/>
    <property type="match status" value="1"/>
</dbReference>
<keyword evidence="2" id="KW-1185">Reference proteome</keyword>
<organism evidence="1 2">
    <name type="scientific">Brachionus calyciflorus</name>
    <dbReference type="NCBI Taxonomy" id="104777"/>
    <lineage>
        <taxon>Eukaryota</taxon>
        <taxon>Metazoa</taxon>
        <taxon>Spiralia</taxon>
        <taxon>Gnathifera</taxon>
        <taxon>Rotifera</taxon>
        <taxon>Eurotatoria</taxon>
        <taxon>Monogononta</taxon>
        <taxon>Pseudotrocha</taxon>
        <taxon>Ploima</taxon>
        <taxon>Brachionidae</taxon>
        <taxon>Brachionus</taxon>
    </lineage>
</organism>
<comment type="caution">
    <text evidence="1">The sequence shown here is derived from an EMBL/GenBank/DDBJ whole genome shotgun (WGS) entry which is preliminary data.</text>
</comment>
<evidence type="ECO:0000313" key="2">
    <source>
        <dbReference type="Proteomes" id="UP000663879"/>
    </source>
</evidence>
<dbReference type="OrthoDB" id="6425971at2759"/>
<reference evidence="1" key="1">
    <citation type="submission" date="2021-02" db="EMBL/GenBank/DDBJ databases">
        <authorList>
            <person name="Nowell W R."/>
        </authorList>
    </citation>
    <scope>NUCLEOTIDE SEQUENCE</scope>
    <source>
        <strain evidence="1">Ploen Becks lab</strain>
    </source>
</reference>
<dbReference type="InterPro" id="IPR027417">
    <property type="entry name" value="P-loop_NTPase"/>
</dbReference>
<accession>A0A814R4A9</accession>
<dbReference type="AlphaFoldDB" id="A0A814R4A9"/>
<dbReference type="Gene3D" id="3.40.50.300">
    <property type="entry name" value="P-loop containing nucleotide triphosphate hydrolases"/>
    <property type="match status" value="1"/>
</dbReference>
<name>A0A814R4A9_9BILA</name>
<dbReference type="Proteomes" id="UP000663879">
    <property type="component" value="Unassembled WGS sequence"/>
</dbReference>
<protein>
    <submittedName>
        <fullName evidence="1">Uncharacterized protein</fullName>
    </submittedName>
</protein>